<evidence type="ECO:0000256" key="1">
    <source>
        <dbReference type="SAM" id="MobiDB-lite"/>
    </source>
</evidence>
<dbReference type="EMBL" id="JGZN01000016">
    <property type="protein sequence ID" value="KFI91245.1"/>
    <property type="molecule type" value="Genomic_DNA"/>
</dbReference>
<dbReference type="AlphaFoldDB" id="A0A087D6U5"/>
<evidence type="ECO:0000256" key="2">
    <source>
        <dbReference type="SAM" id="Phobius"/>
    </source>
</evidence>
<protein>
    <recommendedName>
        <fullName evidence="5">PrgI family protein</fullName>
    </recommendedName>
</protein>
<reference evidence="3 4" key="1">
    <citation type="submission" date="2014-03" db="EMBL/GenBank/DDBJ databases">
        <title>Genomics of Bifidobacteria.</title>
        <authorList>
            <person name="Ventura M."/>
            <person name="Milani C."/>
            <person name="Lugli G.A."/>
        </authorList>
    </citation>
    <scope>NUCLEOTIDE SEQUENCE [LARGE SCALE GENOMIC DNA]</scope>
    <source>
        <strain evidence="3 4">DSM 23967</strain>
    </source>
</reference>
<feature type="transmembrane region" description="Helical" evidence="2">
    <location>
        <begin position="56"/>
        <end position="84"/>
    </location>
</feature>
<name>A0A087D6U5_9BIFI</name>
<comment type="caution">
    <text evidence="3">The sequence shown here is derived from an EMBL/GenBank/DDBJ whole genome shotgun (WGS) entry which is preliminary data.</text>
</comment>
<evidence type="ECO:0000313" key="3">
    <source>
        <dbReference type="EMBL" id="KFI91245.1"/>
    </source>
</evidence>
<dbReference type="OrthoDB" id="3859571at2"/>
<keyword evidence="2" id="KW-0472">Membrane</keyword>
<gene>
    <name evidence="3" type="ORF">BISA_1843</name>
</gene>
<feature type="compositionally biased region" description="Basic and acidic residues" evidence="1">
    <location>
        <begin position="403"/>
        <end position="427"/>
    </location>
</feature>
<evidence type="ECO:0008006" key="5">
    <source>
        <dbReference type="Google" id="ProtNLM"/>
    </source>
</evidence>
<evidence type="ECO:0000313" key="4">
    <source>
        <dbReference type="Proteomes" id="UP000029066"/>
    </source>
</evidence>
<feature type="transmembrane region" description="Helical" evidence="2">
    <location>
        <begin position="26"/>
        <end position="50"/>
    </location>
</feature>
<dbReference type="RefSeq" id="WP_033891805.1">
    <property type="nucleotide sequence ID" value="NZ_JDUT01000006.1"/>
</dbReference>
<organism evidence="3 4">
    <name type="scientific">Bifidobacterium saguini DSM 23967</name>
    <dbReference type="NCBI Taxonomy" id="1437607"/>
    <lineage>
        <taxon>Bacteria</taxon>
        <taxon>Bacillati</taxon>
        <taxon>Actinomycetota</taxon>
        <taxon>Actinomycetes</taxon>
        <taxon>Bifidobacteriales</taxon>
        <taxon>Bifidobacteriaceae</taxon>
        <taxon>Bifidobacterium</taxon>
    </lineage>
</organism>
<dbReference type="Proteomes" id="UP000029066">
    <property type="component" value="Unassembled WGS sequence"/>
</dbReference>
<sequence>MVSGSNGDGVRVPSASFSRLSATNVLFGWTWPQLAVGGVGLVLLVIGGAAGFNLPVMLVGVLVMAYGLVRFQGLSLLAWTYVWFTWRSRLREGSNVWSSSPLETGRTVGVLGVWSQVEDRAQVVEGESVDVVGTPWRDACYLYDPDKRQATAVLTLKVEEWSLSTNARKRDRAMALNNLTMTLASTPGVVELKETSLLMPTSAPVPPDLDDPDMPSWARGDLAELWAMPEIATPLANVSWVSVSVNVDRLSTRSRNMDRLTERNRVGVLLGDIVQNVVAPALVECGGQHGSIRWCSVDELRDMIRCVSDPAHASSQRKVRRGEPTLSYCEESADGEYVTLESCVARSWWVTQWPDRPVPAGWTRDILQGDRMIALTHIWRPLSMAESEKDLANKQSSMLQRSRLADQKRLSRDERRERREQAQREAEQDANWPDTDHQGYITLFAPDKSRLDDLERGLRMETGKYHLTLNGLTGQQRKALATVLPLGV</sequence>
<dbReference type="STRING" id="1437607.BISA_1843"/>
<proteinExistence type="predicted"/>
<feature type="region of interest" description="Disordered" evidence="1">
    <location>
        <begin position="389"/>
        <end position="439"/>
    </location>
</feature>
<keyword evidence="2" id="KW-0812">Transmembrane</keyword>
<dbReference type="InterPro" id="IPR049978">
    <property type="entry name" value="SCO6880-like"/>
</dbReference>
<dbReference type="NCBIfam" id="NF042935">
    <property type="entry name" value="SCO6880_fam"/>
    <property type="match status" value="1"/>
</dbReference>
<accession>A0A087D6U5</accession>
<keyword evidence="2" id="KW-1133">Transmembrane helix</keyword>